<keyword evidence="10" id="KW-1185">Reference proteome</keyword>
<dbReference type="NCBIfam" id="TIGR00613">
    <property type="entry name" value="reco"/>
    <property type="match status" value="1"/>
</dbReference>
<dbReference type="SUPFAM" id="SSF57863">
    <property type="entry name" value="ArfGap/RecO-like zinc finger"/>
    <property type="match status" value="1"/>
</dbReference>
<dbReference type="Pfam" id="PF02565">
    <property type="entry name" value="RecO_C"/>
    <property type="match status" value="1"/>
</dbReference>
<dbReference type="HAMAP" id="MF_00201">
    <property type="entry name" value="RecO"/>
    <property type="match status" value="1"/>
</dbReference>
<sequence length="255" mass="29403">MAQLEQVEGIILSVRDYRESDRLVKIFTANAGKRMFFVAGTRKPRSRIAPAILSFTKATYIADIKKTGLCFLRDAKEIHYYQTIQQNIFLNAYATYILGLADAALEDGVVDGKLYHRIERVLERMDDGEDPEILVNIFEMQLLPYFGVAPAMMGCAVCNDTTGHFDFSMRYQGILCEKHWDKDPYRMHASERAVYLLRLFSAVDIDKIGQISVKKETKQEIRKILDLIYTEMVGIHLKSKSFIDKMENTNFFKEI</sequence>
<dbReference type="OrthoDB" id="9797083at2"/>
<feature type="domain" description="DNA replication/recombination mediator RecO N-terminal" evidence="8">
    <location>
        <begin position="4"/>
        <end position="80"/>
    </location>
</feature>
<dbReference type="SUPFAM" id="SSF50249">
    <property type="entry name" value="Nucleic acid-binding proteins"/>
    <property type="match status" value="1"/>
</dbReference>
<evidence type="ECO:0000256" key="7">
    <source>
        <dbReference type="HAMAP-Rule" id="MF_00201"/>
    </source>
</evidence>
<dbReference type="PANTHER" id="PTHR33991">
    <property type="entry name" value="DNA REPAIR PROTEIN RECO"/>
    <property type="match status" value="1"/>
</dbReference>
<keyword evidence="3 7" id="KW-0227">DNA damage</keyword>
<evidence type="ECO:0000256" key="5">
    <source>
        <dbReference type="ARBA" id="ARBA00023204"/>
    </source>
</evidence>
<dbReference type="AlphaFoldDB" id="A0A1H9R350"/>
<keyword evidence="4 7" id="KW-0233">DNA recombination</keyword>
<dbReference type="EMBL" id="FOHA01000003">
    <property type="protein sequence ID" value="SER67047.1"/>
    <property type="molecule type" value="Genomic_DNA"/>
</dbReference>
<evidence type="ECO:0000256" key="2">
    <source>
        <dbReference type="ARBA" id="ARBA00021310"/>
    </source>
</evidence>
<proteinExistence type="inferred from homology"/>
<reference evidence="9 10" key="1">
    <citation type="submission" date="2016-10" db="EMBL/GenBank/DDBJ databases">
        <authorList>
            <person name="de Groot N.N."/>
        </authorList>
    </citation>
    <scope>NUCLEOTIDE SEQUENCE [LARGE SCALE GENOMIC DNA]</scope>
    <source>
        <strain evidence="9 10">DSM 13760</strain>
    </source>
</reference>
<gene>
    <name evidence="7" type="primary">recO</name>
    <name evidence="9" type="ORF">SAMN04488559_10322</name>
</gene>
<dbReference type="Proteomes" id="UP000198948">
    <property type="component" value="Unassembled WGS sequence"/>
</dbReference>
<dbReference type="GO" id="GO:0006310">
    <property type="term" value="P:DNA recombination"/>
    <property type="evidence" value="ECO:0007669"/>
    <property type="project" value="UniProtKB-UniRule"/>
</dbReference>
<dbReference type="Gene3D" id="1.20.1440.120">
    <property type="entry name" value="Recombination protein O, C-terminal domain"/>
    <property type="match status" value="1"/>
</dbReference>
<accession>A0A1H9R350</accession>
<dbReference type="PANTHER" id="PTHR33991:SF1">
    <property type="entry name" value="DNA REPAIR PROTEIN RECO"/>
    <property type="match status" value="1"/>
</dbReference>
<dbReference type="RefSeq" id="WP_092650411.1">
    <property type="nucleotide sequence ID" value="NZ_FOHA01000003.1"/>
</dbReference>
<evidence type="ECO:0000313" key="9">
    <source>
        <dbReference type="EMBL" id="SER67047.1"/>
    </source>
</evidence>
<dbReference type="Gene3D" id="2.40.50.140">
    <property type="entry name" value="Nucleic acid-binding proteins"/>
    <property type="match status" value="1"/>
</dbReference>
<dbReference type="GO" id="GO:0006302">
    <property type="term" value="P:double-strand break repair"/>
    <property type="evidence" value="ECO:0007669"/>
    <property type="project" value="TreeGrafter"/>
</dbReference>
<evidence type="ECO:0000256" key="6">
    <source>
        <dbReference type="ARBA" id="ARBA00033409"/>
    </source>
</evidence>
<evidence type="ECO:0000313" key="10">
    <source>
        <dbReference type="Proteomes" id="UP000198948"/>
    </source>
</evidence>
<comment type="similarity">
    <text evidence="1 7">Belongs to the RecO family.</text>
</comment>
<evidence type="ECO:0000256" key="3">
    <source>
        <dbReference type="ARBA" id="ARBA00022763"/>
    </source>
</evidence>
<dbReference type="InterPro" id="IPR037278">
    <property type="entry name" value="ARFGAP/RecO"/>
</dbReference>
<dbReference type="InterPro" id="IPR042242">
    <property type="entry name" value="RecO_C"/>
</dbReference>
<dbReference type="InterPro" id="IPR012340">
    <property type="entry name" value="NA-bd_OB-fold"/>
</dbReference>
<dbReference type="InterPro" id="IPR003717">
    <property type="entry name" value="RecO"/>
</dbReference>
<evidence type="ECO:0000259" key="8">
    <source>
        <dbReference type="Pfam" id="PF11967"/>
    </source>
</evidence>
<dbReference type="InterPro" id="IPR022572">
    <property type="entry name" value="DNA_rep/recomb_RecO_N"/>
</dbReference>
<protein>
    <recommendedName>
        <fullName evidence="2 7">DNA repair protein RecO</fullName>
    </recommendedName>
    <alternativeName>
        <fullName evidence="6 7">Recombination protein O</fullName>
    </alternativeName>
</protein>
<comment type="function">
    <text evidence="7">Involved in DNA repair and RecF pathway recombination.</text>
</comment>
<name>A0A1H9R350_9LACT</name>
<dbReference type="GO" id="GO:0043590">
    <property type="term" value="C:bacterial nucleoid"/>
    <property type="evidence" value="ECO:0007669"/>
    <property type="project" value="TreeGrafter"/>
</dbReference>
<dbReference type="STRING" id="142588.SAMN04488559_10322"/>
<keyword evidence="5 7" id="KW-0234">DNA repair</keyword>
<evidence type="ECO:0000256" key="4">
    <source>
        <dbReference type="ARBA" id="ARBA00023172"/>
    </source>
</evidence>
<evidence type="ECO:0000256" key="1">
    <source>
        <dbReference type="ARBA" id="ARBA00007452"/>
    </source>
</evidence>
<dbReference type="Pfam" id="PF11967">
    <property type="entry name" value="RecO_N"/>
    <property type="match status" value="1"/>
</dbReference>
<organism evidence="9 10">
    <name type="scientific">Isobaculum melis</name>
    <dbReference type="NCBI Taxonomy" id="142588"/>
    <lineage>
        <taxon>Bacteria</taxon>
        <taxon>Bacillati</taxon>
        <taxon>Bacillota</taxon>
        <taxon>Bacilli</taxon>
        <taxon>Lactobacillales</taxon>
        <taxon>Carnobacteriaceae</taxon>
        <taxon>Isobaculum</taxon>
    </lineage>
</organism>